<keyword evidence="1" id="KW-0812">Transmembrane</keyword>
<name>G8TZG5_SULAD</name>
<proteinExistence type="predicted"/>
<evidence type="ECO:0000313" key="2">
    <source>
        <dbReference type="EMBL" id="AEW05205.1"/>
    </source>
</evidence>
<evidence type="ECO:0000313" key="3">
    <source>
        <dbReference type="Proteomes" id="UP000005439"/>
    </source>
</evidence>
<keyword evidence="1" id="KW-1133">Transmembrane helix</keyword>
<reference evidence="2 3" key="2">
    <citation type="journal article" date="2012" name="Stand. Genomic Sci.">
        <title>Complete genome sequence of the moderately thermophilic mineral-sulfide-oxidizing firmicute Sulfobacillus acidophilus type strain (NAL(T)).</title>
        <authorList>
            <person name="Anderson I."/>
            <person name="Chertkov O."/>
            <person name="Chen A."/>
            <person name="Saunders E."/>
            <person name="Lapidus A."/>
            <person name="Nolan M."/>
            <person name="Lucas S."/>
            <person name="Hammon N."/>
            <person name="Deshpande S."/>
            <person name="Cheng J.F."/>
            <person name="Han C."/>
            <person name="Tapia R."/>
            <person name="Goodwin L.A."/>
            <person name="Pitluck S."/>
            <person name="Liolios K."/>
            <person name="Pagani I."/>
            <person name="Ivanova N."/>
            <person name="Mikhailova N."/>
            <person name="Pati A."/>
            <person name="Palaniappan K."/>
            <person name="Land M."/>
            <person name="Pan C."/>
            <person name="Rohde M."/>
            <person name="Pukall R."/>
            <person name="Goker M."/>
            <person name="Detter J.C."/>
            <person name="Woyke T."/>
            <person name="Bristow J."/>
            <person name="Eisen J.A."/>
            <person name="Markowitz V."/>
            <person name="Hugenholtz P."/>
            <person name="Kyrpides N.C."/>
            <person name="Klenk H.P."/>
            <person name="Mavromatis K."/>
        </authorList>
    </citation>
    <scope>NUCLEOTIDE SEQUENCE [LARGE SCALE GENOMIC DNA]</scope>
    <source>
        <strain evidence="3">ATCC 700253 / DSM 10332 / NAL</strain>
    </source>
</reference>
<keyword evidence="3" id="KW-1185">Reference proteome</keyword>
<sequence>MARIAWLKRPWWQSLTGWGLRINLWWAFYLGIMILPPKVARLLAYDWVYRQFVVPRWPEVAWVSWVLWVEGECR</sequence>
<evidence type="ECO:0000256" key="1">
    <source>
        <dbReference type="SAM" id="Phobius"/>
    </source>
</evidence>
<dbReference type="HOGENOM" id="CLU_2686446_0_0_9"/>
<organism evidence="2 3">
    <name type="scientific">Sulfobacillus acidophilus (strain ATCC 700253 / DSM 10332 / NAL)</name>
    <dbReference type="NCBI Taxonomy" id="679936"/>
    <lineage>
        <taxon>Bacteria</taxon>
        <taxon>Bacillati</taxon>
        <taxon>Bacillota</taxon>
        <taxon>Clostridia</taxon>
        <taxon>Eubacteriales</taxon>
        <taxon>Clostridiales Family XVII. Incertae Sedis</taxon>
        <taxon>Sulfobacillus</taxon>
    </lineage>
</organism>
<accession>G8TZG5</accession>
<gene>
    <name evidence="2" type="ordered locus">Sulac_1709</name>
</gene>
<dbReference type="Proteomes" id="UP000005439">
    <property type="component" value="Chromosome"/>
</dbReference>
<reference evidence="3" key="1">
    <citation type="submission" date="2011-12" db="EMBL/GenBank/DDBJ databases">
        <title>The complete genome of chromosome of Sulfobacillus acidophilus DSM 10332.</title>
        <authorList>
            <person name="Lucas S."/>
            <person name="Han J."/>
            <person name="Lapidus A."/>
            <person name="Bruce D."/>
            <person name="Goodwin L."/>
            <person name="Pitluck S."/>
            <person name="Peters L."/>
            <person name="Kyrpides N."/>
            <person name="Mavromatis K."/>
            <person name="Ivanova N."/>
            <person name="Mikhailova N."/>
            <person name="Chertkov O."/>
            <person name="Saunders E."/>
            <person name="Detter J.C."/>
            <person name="Tapia R."/>
            <person name="Han C."/>
            <person name="Land M."/>
            <person name="Hauser L."/>
            <person name="Markowitz V."/>
            <person name="Cheng J.-F."/>
            <person name="Hugenholtz P."/>
            <person name="Woyke T."/>
            <person name="Wu D."/>
            <person name="Pukall R."/>
            <person name="Gehrich-Schroeter G."/>
            <person name="Schneider S."/>
            <person name="Klenk H.-P."/>
            <person name="Eisen J.A."/>
        </authorList>
    </citation>
    <scope>NUCLEOTIDE SEQUENCE [LARGE SCALE GENOMIC DNA]</scope>
    <source>
        <strain evidence="3">ATCC 700253 / DSM 10332 / NAL</strain>
    </source>
</reference>
<protein>
    <submittedName>
        <fullName evidence="2">Uncharacterized protein</fullName>
    </submittedName>
</protein>
<dbReference type="EMBL" id="CP003179">
    <property type="protein sequence ID" value="AEW05205.1"/>
    <property type="molecule type" value="Genomic_DNA"/>
</dbReference>
<dbReference type="AlphaFoldDB" id="G8TZG5"/>
<dbReference type="STRING" id="679936.Sulac_1709"/>
<feature type="transmembrane region" description="Helical" evidence="1">
    <location>
        <begin position="15"/>
        <end position="35"/>
    </location>
</feature>
<dbReference type="KEGG" id="sap:Sulac_1709"/>
<keyword evidence="1" id="KW-0472">Membrane</keyword>